<dbReference type="Proteomes" id="UP001364617">
    <property type="component" value="Unassembled WGS sequence"/>
</dbReference>
<sequence length="154" mass="17839">MAVWRTSHRFTHQHSIVHCPEASDWPRGVRCEYKCKIMRRYFTAKTLQSLSFNMATYMDVSFQSSFKTQQVQHARCVLTCLERKCGNSLEKLKSALGEYLQNGIHSSDLLERAVSFITLKRVLLSHDGYSKYSRDILRLFPDHSEDVAALCSEE</sequence>
<gene>
    <name evidence="1" type="ORF">R3I93_020098</name>
</gene>
<dbReference type="EMBL" id="JAYKXH010000022">
    <property type="protein sequence ID" value="KAK7127406.1"/>
    <property type="molecule type" value="Genomic_DNA"/>
</dbReference>
<reference evidence="1 2" key="1">
    <citation type="submission" date="2024-02" db="EMBL/GenBank/DDBJ databases">
        <title>Chromosome-level genome assembly of the Eurasian Minnow (Phoxinus phoxinus).</title>
        <authorList>
            <person name="Oriowo T.O."/>
            <person name="Martin S."/>
            <person name="Stange M."/>
            <person name="Chrysostomakis Y."/>
            <person name="Brown T."/>
            <person name="Winkler S."/>
            <person name="Kukowka S."/>
            <person name="Myers E.W."/>
            <person name="Bohne A."/>
        </authorList>
    </citation>
    <scope>NUCLEOTIDE SEQUENCE [LARGE SCALE GENOMIC DNA]</scope>
    <source>
        <strain evidence="1">ZFMK-TIS-60720</strain>
        <tissue evidence="1">Whole Organism</tissue>
    </source>
</reference>
<comment type="caution">
    <text evidence="1">The sequence shown here is derived from an EMBL/GenBank/DDBJ whole genome shotgun (WGS) entry which is preliminary data.</text>
</comment>
<proteinExistence type="predicted"/>
<organism evidence="1 2">
    <name type="scientific">Phoxinus phoxinus</name>
    <name type="common">Eurasian minnow</name>
    <dbReference type="NCBI Taxonomy" id="58324"/>
    <lineage>
        <taxon>Eukaryota</taxon>
        <taxon>Metazoa</taxon>
        <taxon>Chordata</taxon>
        <taxon>Craniata</taxon>
        <taxon>Vertebrata</taxon>
        <taxon>Euteleostomi</taxon>
        <taxon>Actinopterygii</taxon>
        <taxon>Neopterygii</taxon>
        <taxon>Teleostei</taxon>
        <taxon>Ostariophysi</taxon>
        <taxon>Cypriniformes</taxon>
        <taxon>Leuciscidae</taxon>
        <taxon>Phoxininae</taxon>
        <taxon>Phoxinus</taxon>
    </lineage>
</organism>
<keyword evidence="2" id="KW-1185">Reference proteome</keyword>
<evidence type="ECO:0000313" key="1">
    <source>
        <dbReference type="EMBL" id="KAK7127406.1"/>
    </source>
</evidence>
<name>A0AAN9GT36_9TELE</name>
<protein>
    <submittedName>
        <fullName evidence="1">Uncharacterized protein</fullName>
    </submittedName>
</protein>
<dbReference type="AlphaFoldDB" id="A0AAN9GT36"/>
<evidence type="ECO:0000313" key="2">
    <source>
        <dbReference type="Proteomes" id="UP001364617"/>
    </source>
</evidence>
<accession>A0AAN9GT36</accession>